<evidence type="ECO:0008006" key="4">
    <source>
        <dbReference type="Google" id="ProtNLM"/>
    </source>
</evidence>
<comment type="caution">
    <text evidence="2">The sequence shown here is derived from an EMBL/GenBank/DDBJ whole genome shotgun (WGS) entry which is preliminary data.</text>
</comment>
<dbReference type="OrthoDB" id="2891035at2759"/>
<dbReference type="InterPro" id="IPR036770">
    <property type="entry name" value="Ankyrin_rpt-contain_sf"/>
</dbReference>
<proteinExistence type="predicted"/>
<keyword evidence="3" id="KW-1185">Reference proteome</keyword>
<evidence type="ECO:0000256" key="1">
    <source>
        <dbReference type="SAM" id="MobiDB-lite"/>
    </source>
</evidence>
<accession>A0A409YIL9</accession>
<feature type="compositionally biased region" description="Acidic residues" evidence="1">
    <location>
        <begin position="560"/>
        <end position="574"/>
    </location>
</feature>
<dbReference type="SUPFAM" id="SSF48403">
    <property type="entry name" value="Ankyrin repeat"/>
    <property type="match status" value="1"/>
</dbReference>
<dbReference type="SUPFAM" id="SSF55729">
    <property type="entry name" value="Acyl-CoA N-acyltransferases (Nat)"/>
    <property type="match status" value="1"/>
</dbReference>
<dbReference type="Proteomes" id="UP000284706">
    <property type="component" value="Unassembled WGS sequence"/>
</dbReference>
<dbReference type="EMBL" id="NHYE01000816">
    <property type="protein sequence ID" value="PPR02815.1"/>
    <property type="molecule type" value="Genomic_DNA"/>
</dbReference>
<dbReference type="Gene3D" id="3.40.630.30">
    <property type="match status" value="1"/>
</dbReference>
<organism evidence="2 3">
    <name type="scientific">Gymnopilus dilepis</name>
    <dbReference type="NCBI Taxonomy" id="231916"/>
    <lineage>
        <taxon>Eukaryota</taxon>
        <taxon>Fungi</taxon>
        <taxon>Dikarya</taxon>
        <taxon>Basidiomycota</taxon>
        <taxon>Agaricomycotina</taxon>
        <taxon>Agaricomycetes</taxon>
        <taxon>Agaricomycetidae</taxon>
        <taxon>Agaricales</taxon>
        <taxon>Agaricineae</taxon>
        <taxon>Hymenogastraceae</taxon>
        <taxon>Gymnopilus</taxon>
    </lineage>
</organism>
<dbReference type="CDD" id="cd04301">
    <property type="entry name" value="NAT_SF"/>
    <property type="match status" value="1"/>
</dbReference>
<dbReference type="InParanoid" id="A0A409YIL9"/>
<name>A0A409YIL9_9AGAR</name>
<feature type="region of interest" description="Disordered" evidence="1">
    <location>
        <begin position="550"/>
        <end position="574"/>
    </location>
</feature>
<dbReference type="STRING" id="231916.A0A409YIL9"/>
<dbReference type="AlphaFoldDB" id="A0A409YIL9"/>
<reference evidence="2 3" key="1">
    <citation type="journal article" date="2018" name="Evol. Lett.">
        <title>Horizontal gene cluster transfer increased hallucinogenic mushroom diversity.</title>
        <authorList>
            <person name="Reynolds H.T."/>
            <person name="Vijayakumar V."/>
            <person name="Gluck-Thaler E."/>
            <person name="Korotkin H.B."/>
            <person name="Matheny P.B."/>
            <person name="Slot J.C."/>
        </authorList>
    </citation>
    <scope>NUCLEOTIDE SEQUENCE [LARGE SCALE GENOMIC DNA]</scope>
    <source>
        <strain evidence="2 3">SRW20</strain>
    </source>
</reference>
<protein>
    <recommendedName>
        <fullName evidence="4">N-acetyltransferase domain-containing protein</fullName>
    </recommendedName>
</protein>
<evidence type="ECO:0000313" key="2">
    <source>
        <dbReference type="EMBL" id="PPR02815.1"/>
    </source>
</evidence>
<evidence type="ECO:0000313" key="3">
    <source>
        <dbReference type="Proteomes" id="UP000284706"/>
    </source>
</evidence>
<dbReference type="Gene3D" id="1.25.40.20">
    <property type="entry name" value="Ankyrin repeat-containing domain"/>
    <property type="match status" value="1"/>
</dbReference>
<dbReference type="InterPro" id="IPR016181">
    <property type="entry name" value="Acyl_CoA_acyltransferase"/>
</dbReference>
<gene>
    <name evidence="2" type="ORF">CVT26_009601</name>
</gene>
<sequence>MATNFNLSECTVDFIAEDHHEYPNRLNFINGSLTHPTLGELATVECIQMTRRMWFKNNDDFFLIMDDESQELQEFAVAIFDTASNVHPWLVDGGPRSGSGCWGSELSVGDMLYITELKVKNEFRRRGVGSLLLQKLVNSPHMGYRGIAYAWPTPVSPANQAQRDRQSAVITAFFRKNGFRRIGLTSFFAYAPDPSHPSHNIPASSDPDPPSINVNGGPLSPDQVKTQCPVHHALGTNKTPSVADIIRTAYHVDNSSVRRRDPHGFLPIHFAAANENVHGIRALMEVCPEGMVEDSKDRANKDRMTPLEIHDVSMQSDKDMVRRMMATWDGYSDAALTCKYLLTMAAGLPLGPGITTEADYKNQKKYGCTCGTCTDGWLSPRLRFRLSAQAALQKDNMSLDTSQFKSRHPLPFSEMFHAAFEYIPPSARCEVYKTYYVGFATVLDAIHQILDAPGSQRIPTPQEVYSMALCLDARAVQFFIGKGGMMEYAIDATVDLAKDQSSLGDGTFEETFDEDFDTGAGYTGYATLPKCSNDLEFDVAKRKLGLLPGKKWGPYNNSFGDEEMDTDDDDDDYF</sequence>